<organism evidence="8 9">
    <name type="scientific">Thermoactinomyces daqus</name>
    <dbReference type="NCBI Taxonomy" id="1329516"/>
    <lineage>
        <taxon>Bacteria</taxon>
        <taxon>Bacillati</taxon>
        <taxon>Bacillota</taxon>
        <taxon>Bacilli</taxon>
        <taxon>Bacillales</taxon>
        <taxon>Thermoactinomycetaceae</taxon>
        <taxon>Thermoactinomyces</taxon>
    </lineage>
</organism>
<evidence type="ECO:0000256" key="6">
    <source>
        <dbReference type="SAM" id="Phobius"/>
    </source>
</evidence>
<comment type="caution">
    <text evidence="8">The sequence shown here is derived from an EMBL/GenBank/DDBJ whole genome shotgun (WGS) entry which is preliminary data.</text>
</comment>
<feature type="transmembrane region" description="Helical" evidence="6">
    <location>
        <begin position="214"/>
        <end position="232"/>
    </location>
</feature>
<proteinExistence type="predicted"/>
<dbReference type="AlphaFoldDB" id="A0A7W1XDF4"/>
<reference evidence="8 9" key="1">
    <citation type="submission" date="2020-07" db="EMBL/GenBank/DDBJ databases">
        <authorList>
            <person name="Feng H."/>
        </authorList>
    </citation>
    <scope>NUCLEOTIDE SEQUENCE [LARGE SCALE GENOMIC DNA]</scope>
    <source>
        <strain evidence="9">s-11</strain>
    </source>
</reference>
<dbReference type="SUPFAM" id="SSF103473">
    <property type="entry name" value="MFS general substrate transporter"/>
    <property type="match status" value="1"/>
</dbReference>
<dbReference type="InterPro" id="IPR011701">
    <property type="entry name" value="MFS"/>
</dbReference>
<protein>
    <submittedName>
        <fullName evidence="8">MFS transporter</fullName>
    </submittedName>
</protein>
<feature type="transmembrane region" description="Helical" evidence="6">
    <location>
        <begin position="71"/>
        <end position="90"/>
    </location>
</feature>
<evidence type="ECO:0000313" key="9">
    <source>
        <dbReference type="Proteomes" id="UP000530514"/>
    </source>
</evidence>
<feature type="transmembrane region" description="Helical" evidence="6">
    <location>
        <begin position="96"/>
        <end position="118"/>
    </location>
</feature>
<feature type="transmembrane region" description="Helical" evidence="6">
    <location>
        <begin position="139"/>
        <end position="156"/>
    </location>
</feature>
<dbReference type="GO" id="GO:0005886">
    <property type="term" value="C:plasma membrane"/>
    <property type="evidence" value="ECO:0007669"/>
    <property type="project" value="UniProtKB-SubCell"/>
</dbReference>
<dbReference type="InterPro" id="IPR053160">
    <property type="entry name" value="MFS_DHA3_Transporter"/>
</dbReference>
<dbReference type="PANTHER" id="PTHR23530:SF1">
    <property type="entry name" value="PERMEASE, MAJOR FACILITATOR SUPERFAMILY-RELATED"/>
    <property type="match status" value="1"/>
</dbReference>
<evidence type="ECO:0000256" key="3">
    <source>
        <dbReference type="ARBA" id="ARBA00022692"/>
    </source>
</evidence>
<comment type="subcellular location">
    <subcellularLocation>
        <location evidence="1">Cell membrane</location>
        <topology evidence="1">Multi-pass membrane protein</topology>
    </subcellularLocation>
</comment>
<dbReference type="OrthoDB" id="9816124at2"/>
<evidence type="ECO:0000259" key="7">
    <source>
        <dbReference type="PROSITE" id="PS50850"/>
    </source>
</evidence>
<keyword evidence="2" id="KW-0813">Transport</keyword>
<feature type="transmembrane region" description="Helical" evidence="6">
    <location>
        <begin position="12"/>
        <end position="32"/>
    </location>
</feature>
<dbReference type="PANTHER" id="PTHR23530">
    <property type="entry name" value="TRANSPORT PROTEIN-RELATED"/>
    <property type="match status" value="1"/>
</dbReference>
<dbReference type="Proteomes" id="UP000530514">
    <property type="component" value="Unassembled WGS sequence"/>
</dbReference>
<dbReference type="Gene3D" id="1.20.1250.20">
    <property type="entry name" value="MFS general substrate transporter like domains"/>
    <property type="match status" value="1"/>
</dbReference>
<evidence type="ECO:0000256" key="4">
    <source>
        <dbReference type="ARBA" id="ARBA00022989"/>
    </source>
</evidence>
<dbReference type="RefSeq" id="WP_081944039.1">
    <property type="nucleotide sequence ID" value="NZ_JACEIP010000056.1"/>
</dbReference>
<gene>
    <name evidence="8" type="ORF">H1164_17655</name>
</gene>
<keyword evidence="3 6" id="KW-0812">Transmembrane</keyword>
<evidence type="ECO:0000256" key="5">
    <source>
        <dbReference type="ARBA" id="ARBA00023136"/>
    </source>
</evidence>
<keyword evidence="5 6" id="KW-0472">Membrane</keyword>
<evidence type="ECO:0000256" key="1">
    <source>
        <dbReference type="ARBA" id="ARBA00004651"/>
    </source>
</evidence>
<feature type="transmembrane region" description="Helical" evidence="6">
    <location>
        <begin position="162"/>
        <end position="186"/>
    </location>
</feature>
<feature type="domain" description="Major facilitator superfamily (MFS) profile" evidence="7">
    <location>
        <begin position="1"/>
        <end position="392"/>
    </location>
</feature>
<dbReference type="GO" id="GO:0022857">
    <property type="term" value="F:transmembrane transporter activity"/>
    <property type="evidence" value="ECO:0007669"/>
    <property type="project" value="InterPro"/>
</dbReference>
<keyword evidence="4 6" id="KW-1133">Transmembrane helix</keyword>
<dbReference type="EMBL" id="JACEIP010000056">
    <property type="protein sequence ID" value="MBA4544656.1"/>
    <property type="molecule type" value="Genomic_DNA"/>
</dbReference>
<evidence type="ECO:0000313" key="8">
    <source>
        <dbReference type="EMBL" id="MBA4544656.1"/>
    </source>
</evidence>
<feature type="transmembrane region" description="Helical" evidence="6">
    <location>
        <begin position="366"/>
        <end position="385"/>
    </location>
</feature>
<evidence type="ECO:0000256" key="2">
    <source>
        <dbReference type="ARBA" id="ARBA00022448"/>
    </source>
</evidence>
<sequence>MSISNNNTQKLYWVSLLSGFNLLEPIMTFFYLSVGLNYTNIFVVLLCFSVSILIFEIPTGAFADRYGAKKSLLAGTLIKALSLILLLLATNEWYVYASQVLSGMSAAFFSGTVEAILYESLKEDRREEDMAKVYGKIEGAGMLPKMVGLILGAWLAKDLTLLQFHILIGLNLLFVLLQIFFVLRIIEPASLENYRDHPWSHVKKGTREIIENPNLLFLFANVTIIFIGTNIFTNFEQPWFKRLGFPVEALGIVFAIGYLLSYLVSTYVGWLTKKVSEVAWMYISGALIIASYVSTVIFDHSLAVFIMSGLMIRAARSIRWPISSNIGNQYISTGSRATTLSMLSILDSVFDVIFIGSLAVVSKWGISDIFWGCAVISLLGILFPVRKKKNPSKVEVKSEPNGSVEKVEVQS</sequence>
<feature type="transmembrane region" description="Helical" evidence="6">
    <location>
        <begin position="252"/>
        <end position="271"/>
    </location>
</feature>
<name>A0A7W1XDF4_9BACL</name>
<feature type="transmembrane region" description="Helical" evidence="6">
    <location>
        <begin position="38"/>
        <end position="59"/>
    </location>
</feature>
<accession>A0A7W1XDF4</accession>
<dbReference type="Pfam" id="PF07690">
    <property type="entry name" value="MFS_1"/>
    <property type="match status" value="1"/>
</dbReference>
<keyword evidence="9" id="KW-1185">Reference proteome</keyword>
<dbReference type="InterPro" id="IPR020846">
    <property type="entry name" value="MFS_dom"/>
</dbReference>
<dbReference type="CDD" id="cd06174">
    <property type="entry name" value="MFS"/>
    <property type="match status" value="1"/>
</dbReference>
<feature type="transmembrane region" description="Helical" evidence="6">
    <location>
        <begin position="278"/>
        <end position="295"/>
    </location>
</feature>
<dbReference type="InterPro" id="IPR036259">
    <property type="entry name" value="MFS_trans_sf"/>
</dbReference>
<dbReference type="PROSITE" id="PS50850">
    <property type="entry name" value="MFS"/>
    <property type="match status" value="1"/>
</dbReference>